<organism evidence="13 14">
    <name type="scientific">Acanthaster planci</name>
    <name type="common">Crown-of-thorns starfish</name>
    <dbReference type="NCBI Taxonomy" id="133434"/>
    <lineage>
        <taxon>Eukaryota</taxon>
        <taxon>Metazoa</taxon>
        <taxon>Echinodermata</taxon>
        <taxon>Eleutherozoa</taxon>
        <taxon>Asterozoa</taxon>
        <taxon>Asteroidea</taxon>
        <taxon>Valvatacea</taxon>
        <taxon>Valvatida</taxon>
        <taxon>Acanthasteridae</taxon>
        <taxon>Acanthaster</taxon>
    </lineage>
</organism>
<keyword evidence="6" id="KW-0915">Sodium</keyword>
<evidence type="ECO:0000313" key="14">
    <source>
        <dbReference type="RefSeq" id="XP_022110548.1"/>
    </source>
</evidence>
<evidence type="ECO:0000256" key="8">
    <source>
        <dbReference type="ARBA" id="ARBA00023136"/>
    </source>
</evidence>
<comment type="subcellular location">
    <subcellularLocation>
        <location evidence="1">Membrane</location>
        <topology evidence="1">Multi-pass membrane protein</topology>
    </subcellularLocation>
</comment>
<keyword evidence="4 11" id="KW-0812">Transmembrane</keyword>
<accession>A0A8B7ZYD7</accession>
<keyword evidence="2 11" id="KW-0813">Transport</keyword>
<dbReference type="OMA" id="PSHEKIM"/>
<keyword evidence="9 11" id="KW-0739">Sodium transport</keyword>
<keyword evidence="5 12" id="KW-1133">Transmembrane helix</keyword>
<protein>
    <submittedName>
        <fullName evidence="14">Amiloride-sensitive sodium channel subunit beta-2-like</fullName>
    </submittedName>
</protein>
<evidence type="ECO:0000256" key="12">
    <source>
        <dbReference type="SAM" id="Phobius"/>
    </source>
</evidence>
<evidence type="ECO:0000313" key="13">
    <source>
        <dbReference type="Proteomes" id="UP000694845"/>
    </source>
</evidence>
<dbReference type="InterPro" id="IPR001873">
    <property type="entry name" value="ENaC"/>
</dbReference>
<keyword evidence="10 11" id="KW-0407">Ion channel</keyword>
<dbReference type="GO" id="GO:0005886">
    <property type="term" value="C:plasma membrane"/>
    <property type="evidence" value="ECO:0007669"/>
    <property type="project" value="TreeGrafter"/>
</dbReference>
<keyword evidence="3 11" id="KW-0894">Sodium channel</keyword>
<dbReference type="Pfam" id="PF00858">
    <property type="entry name" value="ASC"/>
    <property type="match status" value="1"/>
</dbReference>
<dbReference type="GeneID" id="110990061"/>
<keyword evidence="13" id="KW-1185">Reference proteome</keyword>
<evidence type="ECO:0000256" key="11">
    <source>
        <dbReference type="RuleBase" id="RU000679"/>
    </source>
</evidence>
<sequence length="503" mass="56528">MRASEKPADTPRFVCSVLERIGAHGIPNIGRAGTRQRRLAWTGLVLAGLGFLVWQGTLLVTRYLQYDVKVSVGLGYEALTTFPAVTVCNLNRIPRTAMHTNSKLAELEGYIEYILETQVYQAWNDEMRYTNQVADFGITTESFDIMADIPYANRSSAGHQLSRMLLYCTFNGYPCSPLNFTHFYNYFYGNCYTFNFDSRLARRVAQAGPFYGLTMELFVEQTEYVRGLQNSAGLKVFISGQNQVPFPEDRGIIVSPGRETSIALHKVRIDRLGAPYTSCTSDLPTIFSTFYGNVDYSLLACEKSCVAQEILEMCHCADPRYRFTDETSSCSSQNQSQMACTRKILLAYVNNSLRCNCPLPCSEVEFEETVSAASWPNENYKFALENIITRLSADFSSAIEEDDRFIEKNVVKLNVFLSSLQYQYIYQTPDYSQENLISDLGGQVGLWMGFSILTFFEIAELVLDLFVYTRGKSANRVSREAKVGEGLVGMSLSPSVNTLTPIG</sequence>
<dbReference type="PANTHER" id="PTHR11690">
    <property type="entry name" value="AMILORIDE-SENSITIVE SODIUM CHANNEL-RELATED"/>
    <property type="match status" value="1"/>
</dbReference>
<evidence type="ECO:0000256" key="7">
    <source>
        <dbReference type="ARBA" id="ARBA00023065"/>
    </source>
</evidence>
<dbReference type="AlphaFoldDB" id="A0A8B7ZYD7"/>
<dbReference type="KEGG" id="aplc:110990061"/>
<dbReference type="Proteomes" id="UP000694845">
    <property type="component" value="Unplaced"/>
</dbReference>
<keyword evidence="7 11" id="KW-0406">Ion transport</keyword>
<reference evidence="14" key="1">
    <citation type="submission" date="2025-08" db="UniProtKB">
        <authorList>
            <consortium name="RefSeq"/>
        </authorList>
    </citation>
    <scope>IDENTIFICATION</scope>
</reference>
<dbReference type="RefSeq" id="XP_022110548.1">
    <property type="nucleotide sequence ID" value="XM_022254856.1"/>
</dbReference>
<dbReference type="OrthoDB" id="10051479at2759"/>
<evidence type="ECO:0000256" key="9">
    <source>
        <dbReference type="ARBA" id="ARBA00023201"/>
    </source>
</evidence>
<proteinExistence type="inferred from homology"/>
<comment type="similarity">
    <text evidence="11">Belongs to the amiloride-sensitive sodium channel (TC 1.A.6) family.</text>
</comment>
<dbReference type="GO" id="GO:0015280">
    <property type="term" value="F:ligand-gated sodium channel activity"/>
    <property type="evidence" value="ECO:0007669"/>
    <property type="project" value="TreeGrafter"/>
</dbReference>
<evidence type="ECO:0000256" key="3">
    <source>
        <dbReference type="ARBA" id="ARBA00022461"/>
    </source>
</evidence>
<keyword evidence="8 12" id="KW-0472">Membrane</keyword>
<feature type="transmembrane region" description="Helical" evidence="12">
    <location>
        <begin position="39"/>
        <end position="60"/>
    </location>
</feature>
<evidence type="ECO:0000256" key="5">
    <source>
        <dbReference type="ARBA" id="ARBA00022989"/>
    </source>
</evidence>
<dbReference type="PANTHER" id="PTHR11690:SF248">
    <property type="entry name" value="PICKPOCKET 17, ISOFORM A"/>
    <property type="match status" value="1"/>
</dbReference>
<evidence type="ECO:0000256" key="4">
    <source>
        <dbReference type="ARBA" id="ARBA00022692"/>
    </source>
</evidence>
<name>A0A8B7ZYD7_ACAPL</name>
<dbReference type="Gene3D" id="1.10.287.820">
    <property type="entry name" value="Acid-sensing ion channel domain"/>
    <property type="match status" value="1"/>
</dbReference>
<evidence type="ECO:0000256" key="1">
    <source>
        <dbReference type="ARBA" id="ARBA00004141"/>
    </source>
</evidence>
<dbReference type="PRINTS" id="PR01078">
    <property type="entry name" value="AMINACHANNEL"/>
</dbReference>
<evidence type="ECO:0000256" key="6">
    <source>
        <dbReference type="ARBA" id="ARBA00023053"/>
    </source>
</evidence>
<evidence type="ECO:0000256" key="10">
    <source>
        <dbReference type="ARBA" id="ARBA00023303"/>
    </source>
</evidence>
<evidence type="ECO:0000256" key="2">
    <source>
        <dbReference type="ARBA" id="ARBA00022448"/>
    </source>
</evidence>
<gene>
    <name evidence="14" type="primary">LOC110990061</name>
</gene>
<dbReference type="Gene3D" id="2.60.470.10">
    <property type="entry name" value="Acid-sensing ion channels like domains"/>
    <property type="match status" value="1"/>
</dbReference>